<accession>A0A173ULU4</accession>
<sequence length="247" mass="28206">MYLASLLRHTVKAAALYGVGKILCLFGSLILRIDLEMDAYPVPAALHDCRRDAHAENPRVFLFFPADSRPSCQHVTVYQLPFFRVQAHRGHNRFKTVKRQRFPHPQKETYHHIPAGSLLGKHTLFFQHARIMEHILLHRVVLPVKNCAIRDLRDAKIHLSAGVRGIRKKVCSKVACQTAQKHPVAFLILQQKFRDARPARRMIRHTGLPVTGQNSLYHFHVCQCAVLEAAALFHAVPVHRVRPGFQV</sequence>
<gene>
    <name evidence="1" type="ORF">ERS852444_02150</name>
</gene>
<name>A0A173ULU4_9FIRM</name>
<dbReference type="AlphaFoldDB" id="A0A173ULU4"/>
<organism evidence="1 2">
    <name type="scientific">Roseburia inulinivorans</name>
    <dbReference type="NCBI Taxonomy" id="360807"/>
    <lineage>
        <taxon>Bacteria</taxon>
        <taxon>Bacillati</taxon>
        <taxon>Bacillota</taxon>
        <taxon>Clostridia</taxon>
        <taxon>Lachnospirales</taxon>
        <taxon>Lachnospiraceae</taxon>
        <taxon>Roseburia</taxon>
    </lineage>
</organism>
<protein>
    <submittedName>
        <fullName evidence="1">Uncharacterized protein</fullName>
    </submittedName>
</protein>
<dbReference type="Proteomes" id="UP000095453">
    <property type="component" value="Unassembled WGS sequence"/>
</dbReference>
<dbReference type="EMBL" id="CYXX01000016">
    <property type="protein sequence ID" value="CUN16033.1"/>
    <property type="molecule type" value="Genomic_DNA"/>
</dbReference>
<proteinExistence type="predicted"/>
<evidence type="ECO:0000313" key="2">
    <source>
        <dbReference type="Proteomes" id="UP000095453"/>
    </source>
</evidence>
<evidence type="ECO:0000313" key="1">
    <source>
        <dbReference type="EMBL" id="CUN16033.1"/>
    </source>
</evidence>
<reference evidence="1 2" key="1">
    <citation type="submission" date="2015-09" db="EMBL/GenBank/DDBJ databases">
        <authorList>
            <consortium name="Pathogen Informatics"/>
        </authorList>
    </citation>
    <scope>NUCLEOTIDE SEQUENCE [LARGE SCALE GENOMIC DNA]</scope>
    <source>
        <strain evidence="1 2">2789STDY5608887</strain>
    </source>
</reference>